<dbReference type="RefSeq" id="WP_121923048.1">
    <property type="nucleotide sequence ID" value="NZ_REFO01000011.1"/>
</dbReference>
<evidence type="ECO:0000259" key="3">
    <source>
        <dbReference type="Pfam" id="PF02709"/>
    </source>
</evidence>
<dbReference type="GO" id="GO:0016757">
    <property type="term" value="F:glycosyltransferase activity"/>
    <property type="evidence" value="ECO:0007669"/>
    <property type="project" value="UniProtKB-KW"/>
</dbReference>
<evidence type="ECO:0000259" key="2">
    <source>
        <dbReference type="Pfam" id="PF00535"/>
    </source>
</evidence>
<keyword evidence="5" id="KW-1185">Reference proteome</keyword>
<keyword evidence="4" id="KW-0328">Glycosyltransferase</keyword>
<reference evidence="4 5" key="1">
    <citation type="submission" date="2018-10" db="EMBL/GenBank/DDBJ databases">
        <title>Genomic Encyclopedia of Archaeal and Bacterial Type Strains, Phase II (KMG-II): from individual species to whole genera.</title>
        <authorList>
            <person name="Goeker M."/>
        </authorList>
    </citation>
    <scope>NUCLEOTIDE SEQUENCE [LARGE SCALE GENOMIC DNA]</scope>
    <source>
        <strain evidence="4 5">VM1</strain>
    </source>
</reference>
<dbReference type="CDD" id="cd06420">
    <property type="entry name" value="GT2_Chondriotin_Pol_N"/>
    <property type="match status" value="1"/>
</dbReference>
<dbReference type="Pfam" id="PF02709">
    <property type="entry name" value="Glyco_transf_7C"/>
    <property type="match status" value="1"/>
</dbReference>
<evidence type="ECO:0000313" key="5">
    <source>
        <dbReference type="Proteomes" id="UP000280842"/>
    </source>
</evidence>
<dbReference type="OrthoDB" id="8335at2"/>
<evidence type="ECO:0000256" key="1">
    <source>
        <dbReference type="ARBA" id="ARBA00022679"/>
    </source>
</evidence>
<dbReference type="EMBL" id="REFO01000011">
    <property type="protein sequence ID" value="RMA97264.1"/>
    <property type="molecule type" value="Genomic_DNA"/>
</dbReference>
<dbReference type="InterPro" id="IPR027791">
    <property type="entry name" value="Galactosyl_T_C"/>
</dbReference>
<dbReference type="Pfam" id="PF00535">
    <property type="entry name" value="Glycos_transf_2"/>
    <property type="match status" value="1"/>
</dbReference>
<dbReference type="SUPFAM" id="SSF53448">
    <property type="entry name" value="Nucleotide-diphospho-sugar transferases"/>
    <property type="match status" value="1"/>
</dbReference>
<dbReference type="InterPro" id="IPR001173">
    <property type="entry name" value="Glyco_trans_2-like"/>
</dbReference>
<keyword evidence="1 4" id="KW-0808">Transferase</keyword>
<organism evidence="4 5">
    <name type="scientific">Hydrogenothermus marinus</name>
    <dbReference type="NCBI Taxonomy" id="133270"/>
    <lineage>
        <taxon>Bacteria</taxon>
        <taxon>Pseudomonadati</taxon>
        <taxon>Aquificota</taxon>
        <taxon>Aquificia</taxon>
        <taxon>Aquificales</taxon>
        <taxon>Hydrogenothermaceae</taxon>
        <taxon>Hydrogenothermus</taxon>
    </lineage>
</organism>
<feature type="domain" description="Galactosyltransferase C-terminal" evidence="3">
    <location>
        <begin position="163"/>
        <end position="227"/>
    </location>
</feature>
<dbReference type="InterPro" id="IPR029044">
    <property type="entry name" value="Nucleotide-diphossugar_trans"/>
</dbReference>
<evidence type="ECO:0000313" key="4">
    <source>
        <dbReference type="EMBL" id="RMA97264.1"/>
    </source>
</evidence>
<dbReference type="Proteomes" id="UP000280842">
    <property type="component" value="Unassembled WGS sequence"/>
</dbReference>
<dbReference type="Gene3D" id="3.90.550.10">
    <property type="entry name" value="Spore Coat Polysaccharide Biosynthesis Protein SpsA, Chain A"/>
    <property type="match status" value="1"/>
</dbReference>
<accession>A0A3M0BLD6</accession>
<dbReference type="AlphaFoldDB" id="A0A3M0BLD6"/>
<protein>
    <submittedName>
        <fullName evidence="4">Galactosyltransferase-like protein</fullName>
    </submittedName>
</protein>
<dbReference type="PANTHER" id="PTHR43685">
    <property type="entry name" value="GLYCOSYLTRANSFERASE"/>
    <property type="match status" value="1"/>
</dbReference>
<sequence length="264" mass="30290">MKVSLIISTYNRPDALKLTIKSALNQTYKPYEIIIADDGSTQETKKLVEKMKLNSKIPIIHVWQEDKGFRLAMIRNRAIAASKGDYIIIIDGDLILDKHFVYDHVNASKKGLFIQGSRVLLDKELTEKAISNEIMNFNFFSKGLKNRKNAIRSKILSSLFSRITTSIKGIRGCNISLYKEDILAVNGFDNTFVGWGREDSEFAVRLINKGILRKNLKFSAVAYHLYHPENSRKSLPENDMKLKKSIEKKLTWCEDGIDRFLKKE</sequence>
<proteinExistence type="predicted"/>
<comment type="caution">
    <text evidence="4">The sequence shown here is derived from an EMBL/GenBank/DDBJ whole genome shotgun (WGS) entry which is preliminary data.</text>
</comment>
<dbReference type="InterPro" id="IPR050834">
    <property type="entry name" value="Glycosyltransf_2"/>
</dbReference>
<dbReference type="PANTHER" id="PTHR43685:SF3">
    <property type="entry name" value="SLR2126 PROTEIN"/>
    <property type="match status" value="1"/>
</dbReference>
<name>A0A3M0BLD6_9AQUI</name>
<feature type="domain" description="Glycosyltransferase 2-like" evidence="2">
    <location>
        <begin position="4"/>
        <end position="140"/>
    </location>
</feature>
<gene>
    <name evidence="4" type="ORF">CLV39_0922</name>
</gene>